<reference evidence="1 2" key="1">
    <citation type="journal article" date="2014" name="Genome Biol. Evol.">
        <title>Comparative genomics and transcriptomics analyses reveal divergent lifestyle features of nematode endoparasitic fungus Hirsutella minnesotensis.</title>
        <authorList>
            <person name="Lai Y."/>
            <person name="Liu K."/>
            <person name="Zhang X."/>
            <person name="Zhang X."/>
            <person name="Li K."/>
            <person name="Wang N."/>
            <person name="Shu C."/>
            <person name="Wu Y."/>
            <person name="Wang C."/>
            <person name="Bushley K.E."/>
            <person name="Xiang M."/>
            <person name="Liu X."/>
        </authorList>
    </citation>
    <scope>NUCLEOTIDE SEQUENCE [LARGE SCALE GENOMIC DNA]</scope>
    <source>
        <strain evidence="1 2">3608</strain>
    </source>
</reference>
<dbReference type="Proteomes" id="UP000054481">
    <property type="component" value="Unassembled WGS sequence"/>
</dbReference>
<sequence>MPGIKIDAQRFQASMFPDPSRLKVRASFKRLLRCSRRRNLLLRLLWLSPRHLQVPVQLSVAELQRTADEMPSLRQPDILQLYHIPLYRLRDTPLRSLYRLYEDLCSKNIIMMSYECDYYFSHDEARWQLCRIPDPLDPDPVRYALLASFAEALVSSFNWRLKLGLRRDGTQVEGGGREEVLLETAPQWASKVPSLSEKLDLRLHDKEDSNPIFLKRNIQASMGYLFCI</sequence>
<name>A0A0F7ZPF6_9HYPO</name>
<protein>
    <submittedName>
        <fullName evidence="1">Uncharacterized protein</fullName>
    </submittedName>
</protein>
<organism evidence="1 2">
    <name type="scientific">Hirsutella minnesotensis 3608</name>
    <dbReference type="NCBI Taxonomy" id="1043627"/>
    <lineage>
        <taxon>Eukaryota</taxon>
        <taxon>Fungi</taxon>
        <taxon>Dikarya</taxon>
        <taxon>Ascomycota</taxon>
        <taxon>Pezizomycotina</taxon>
        <taxon>Sordariomycetes</taxon>
        <taxon>Hypocreomycetidae</taxon>
        <taxon>Hypocreales</taxon>
        <taxon>Ophiocordycipitaceae</taxon>
        <taxon>Hirsutella</taxon>
    </lineage>
</organism>
<dbReference type="AlphaFoldDB" id="A0A0F7ZPF6"/>
<gene>
    <name evidence="1" type="ORF">HIM_05111</name>
</gene>
<dbReference type="EMBL" id="KQ030517">
    <property type="protein sequence ID" value="KJZ75415.1"/>
    <property type="molecule type" value="Genomic_DNA"/>
</dbReference>
<keyword evidence="2" id="KW-1185">Reference proteome</keyword>
<dbReference type="OrthoDB" id="4910952at2759"/>
<proteinExistence type="predicted"/>
<evidence type="ECO:0000313" key="2">
    <source>
        <dbReference type="Proteomes" id="UP000054481"/>
    </source>
</evidence>
<evidence type="ECO:0000313" key="1">
    <source>
        <dbReference type="EMBL" id="KJZ75415.1"/>
    </source>
</evidence>
<accession>A0A0F7ZPF6</accession>